<proteinExistence type="predicted"/>
<gene>
    <name evidence="2" type="ORF">F2P81_009948</name>
</gene>
<evidence type="ECO:0000256" key="1">
    <source>
        <dbReference type="SAM" id="MobiDB-lite"/>
    </source>
</evidence>
<feature type="region of interest" description="Disordered" evidence="1">
    <location>
        <begin position="52"/>
        <end position="76"/>
    </location>
</feature>
<organism evidence="2 3">
    <name type="scientific">Scophthalmus maximus</name>
    <name type="common">Turbot</name>
    <name type="synonym">Psetta maxima</name>
    <dbReference type="NCBI Taxonomy" id="52904"/>
    <lineage>
        <taxon>Eukaryota</taxon>
        <taxon>Metazoa</taxon>
        <taxon>Chordata</taxon>
        <taxon>Craniata</taxon>
        <taxon>Vertebrata</taxon>
        <taxon>Euteleostomi</taxon>
        <taxon>Actinopterygii</taxon>
        <taxon>Neopterygii</taxon>
        <taxon>Teleostei</taxon>
        <taxon>Neoteleostei</taxon>
        <taxon>Acanthomorphata</taxon>
        <taxon>Carangaria</taxon>
        <taxon>Pleuronectiformes</taxon>
        <taxon>Pleuronectoidei</taxon>
        <taxon>Scophthalmidae</taxon>
        <taxon>Scophthalmus</taxon>
    </lineage>
</organism>
<name>A0A6A4T1E0_SCOMX</name>
<feature type="compositionally biased region" description="Basic and acidic residues" evidence="1">
    <location>
        <begin position="1"/>
        <end position="11"/>
    </location>
</feature>
<feature type="compositionally biased region" description="Basic and acidic residues" evidence="1">
    <location>
        <begin position="60"/>
        <end position="70"/>
    </location>
</feature>
<feature type="region of interest" description="Disordered" evidence="1">
    <location>
        <begin position="1"/>
        <end position="23"/>
    </location>
</feature>
<evidence type="ECO:0000313" key="3">
    <source>
        <dbReference type="Proteomes" id="UP000438429"/>
    </source>
</evidence>
<comment type="caution">
    <text evidence="2">The sequence shown here is derived from an EMBL/GenBank/DDBJ whole genome shotgun (WGS) entry which is preliminary data.</text>
</comment>
<accession>A0A6A4T1E0</accession>
<protein>
    <submittedName>
        <fullName evidence="2">Uncharacterized protein</fullName>
    </submittedName>
</protein>
<reference evidence="2 3" key="1">
    <citation type="submission" date="2019-06" db="EMBL/GenBank/DDBJ databases">
        <title>Draft genomes of female and male turbot (Scophthalmus maximus).</title>
        <authorList>
            <person name="Xu H."/>
            <person name="Xu X.-W."/>
            <person name="Shao C."/>
            <person name="Chen S."/>
        </authorList>
    </citation>
    <scope>NUCLEOTIDE SEQUENCE [LARGE SCALE GENOMIC DNA]</scope>
    <source>
        <strain evidence="2">Ysfricsl-2016a</strain>
        <tissue evidence="2">Blood</tissue>
    </source>
</reference>
<evidence type="ECO:0000313" key="2">
    <source>
        <dbReference type="EMBL" id="KAF0037074.1"/>
    </source>
</evidence>
<feature type="compositionally biased region" description="Polar residues" evidence="1">
    <location>
        <begin position="14"/>
        <end position="23"/>
    </location>
</feature>
<sequence>MQQKRGKESRLVDNGTNAQKSPRTLRSFYVIDRSAVIGCSERCAIVMSAGGADSPQLRSLCDRRPTENKRTAPTAS</sequence>
<dbReference type="EMBL" id="VEVO01000009">
    <property type="protein sequence ID" value="KAF0037074.1"/>
    <property type="molecule type" value="Genomic_DNA"/>
</dbReference>
<dbReference type="Proteomes" id="UP000438429">
    <property type="component" value="Unassembled WGS sequence"/>
</dbReference>
<dbReference type="AlphaFoldDB" id="A0A6A4T1E0"/>